<evidence type="ECO:0000256" key="4">
    <source>
        <dbReference type="ARBA" id="ARBA00023235"/>
    </source>
</evidence>
<dbReference type="InterPro" id="IPR044666">
    <property type="entry name" value="Cyclophilin_A-like"/>
</dbReference>
<comment type="similarity">
    <text evidence="5">Belongs to the cyclophilin-type PPIase family.</text>
</comment>
<dbReference type="SUPFAM" id="SSF55383">
    <property type="entry name" value="Copper amine oxidase, domain N"/>
    <property type="match status" value="1"/>
</dbReference>
<feature type="domain" description="PPIase cyclophilin-type" evidence="6">
    <location>
        <begin position="104"/>
        <end position="251"/>
    </location>
</feature>
<dbReference type="Gene3D" id="3.30.457.10">
    <property type="entry name" value="Copper amine oxidase-like, N-terminal domain"/>
    <property type="match status" value="1"/>
</dbReference>
<comment type="catalytic activity">
    <reaction evidence="1 5">
        <text>[protein]-peptidylproline (omega=180) = [protein]-peptidylproline (omega=0)</text>
        <dbReference type="Rhea" id="RHEA:16237"/>
        <dbReference type="Rhea" id="RHEA-COMP:10747"/>
        <dbReference type="Rhea" id="RHEA-COMP:10748"/>
        <dbReference type="ChEBI" id="CHEBI:83833"/>
        <dbReference type="ChEBI" id="CHEBI:83834"/>
        <dbReference type="EC" id="5.2.1.8"/>
    </reaction>
</comment>
<dbReference type="InterPro" id="IPR020892">
    <property type="entry name" value="Cyclophilin-type_PPIase_CS"/>
</dbReference>
<proteinExistence type="inferred from homology"/>
<dbReference type="InterPro" id="IPR002130">
    <property type="entry name" value="Cyclophilin-type_PPIase_dom"/>
</dbReference>
<keyword evidence="8" id="KW-1185">Reference proteome</keyword>
<dbReference type="Gene3D" id="2.40.100.10">
    <property type="entry name" value="Cyclophilin-like"/>
    <property type="match status" value="1"/>
</dbReference>
<accession>A0A3B0CXJ5</accession>
<protein>
    <recommendedName>
        <fullName evidence="5">Peptidyl-prolyl cis-trans isomerase</fullName>
        <shortName evidence="5">PPIase</shortName>
        <ecNumber evidence="5">5.2.1.8</ecNumber>
    </recommendedName>
</protein>
<dbReference type="InterPro" id="IPR012854">
    <property type="entry name" value="Cu_amine_oxidase-like_N"/>
</dbReference>
<dbReference type="GO" id="GO:0003755">
    <property type="term" value="F:peptidyl-prolyl cis-trans isomerase activity"/>
    <property type="evidence" value="ECO:0007669"/>
    <property type="project" value="UniProtKB-UniRule"/>
</dbReference>
<evidence type="ECO:0000313" key="7">
    <source>
        <dbReference type="EMBL" id="RKN87029.1"/>
    </source>
</evidence>
<evidence type="ECO:0000256" key="5">
    <source>
        <dbReference type="RuleBase" id="RU363019"/>
    </source>
</evidence>
<dbReference type="SUPFAM" id="SSF50891">
    <property type="entry name" value="Cyclophilin-like"/>
    <property type="match status" value="1"/>
</dbReference>
<dbReference type="GO" id="GO:0006457">
    <property type="term" value="P:protein folding"/>
    <property type="evidence" value="ECO:0007669"/>
    <property type="project" value="InterPro"/>
</dbReference>
<sequence length="255" mass="27708">MGLIVGVLLSFTVAQASGGTPIEVYVKDFIFKINGVEKKPEQESFIYNGTTYVPIRFVSEALGLPVKYNGDTSTISIGQSYAAAPPMSIDTSKTYLAKVKTKQGSFTIELYAKDAPKTVNNFVFLAKDRYYDGVPVHRILSDFVIQTGDPTGTGRGGPGYTFADELNNGHKYELGTLAMANAGPNTNGSQFFICIGEESLQLNESPFYTIFGKVIEGMEIVSQIAATPVTMSEYGEMSKPQEAVTIETIEIVEKE</sequence>
<dbReference type="Pfam" id="PF07833">
    <property type="entry name" value="Cu_amine_oxidN1"/>
    <property type="match status" value="1"/>
</dbReference>
<dbReference type="InterPro" id="IPR029000">
    <property type="entry name" value="Cyclophilin-like_dom_sf"/>
</dbReference>
<dbReference type="CDD" id="cd00317">
    <property type="entry name" value="cyclophilin"/>
    <property type="match status" value="1"/>
</dbReference>
<dbReference type="AlphaFoldDB" id="A0A3B0CXJ5"/>
<dbReference type="Pfam" id="PF00160">
    <property type="entry name" value="Pro_isomerase"/>
    <property type="match status" value="1"/>
</dbReference>
<evidence type="ECO:0000313" key="8">
    <source>
        <dbReference type="Proteomes" id="UP000282311"/>
    </source>
</evidence>
<gene>
    <name evidence="7" type="ORF">D7M11_02630</name>
</gene>
<dbReference type="Proteomes" id="UP000282311">
    <property type="component" value="Unassembled WGS sequence"/>
</dbReference>
<comment type="function">
    <text evidence="2 5">PPIases accelerate the folding of proteins. It catalyzes the cis-trans isomerization of proline imidic peptide bonds in oligopeptides.</text>
</comment>
<evidence type="ECO:0000256" key="2">
    <source>
        <dbReference type="ARBA" id="ARBA00002388"/>
    </source>
</evidence>
<keyword evidence="4 5" id="KW-0413">Isomerase</keyword>
<dbReference type="EC" id="5.2.1.8" evidence="5"/>
<evidence type="ECO:0000256" key="3">
    <source>
        <dbReference type="ARBA" id="ARBA00023110"/>
    </source>
</evidence>
<dbReference type="InterPro" id="IPR036582">
    <property type="entry name" value="Mao_N_sf"/>
</dbReference>
<reference evidence="7 8" key="1">
    <citation type="journal article" date="2007" name="Int. J. Syst. Evol. Microbiol.">
        <title>Paenibacillus ginsengarvi sp. nov., isolated from soil from ginseng cultivation.</title>
        <authorList>
            <person name="Yoon M.H."/>
            <person name="Ten L.N."/>
            <person name="Im W.T."/>
        </authorList>
    </citation>
    <scope>NUCLEOTIDE SEQUENCE [LARGE SCALE GENOMIC DNA]</scope>
    <source>
        <strain evidence="7 8">KCTC 13059</strain>
    </source>
</reference>
<dbReference type="PRINTS" id="PR00153">
    <property type="entry name" value="CSAPPISMRASE"/>
</dbReference>
<dbReference type="PROSITE" id="PS50072">
    <property type="entry name" value="CSA_PPIASE_2"/>
    <property type="match status" value="1"/>
</dbReference>
<keyword evidence="3 5" id="KW-0697">Rotamase</keyword>
<comment type="caution">
    <text evidence="7">The sequence shown here is derived from an EMBL/GenBank/DDBJ whole genome shotgun (WGS) entry which is preliminary data.</text>
</comment>
<dbReference type="OrthoDB" id="9807797at2"/>
<dbReference type="PANTHER" id="PTHR45625">
    <property type="entry name" value="PEPTIDYL-PROLYL CIS-TRANS ISOMERASE-RELATED"/>
    <property type="match status" value="1"/>
</dbReference>
<dbReference type="EMBL" id="RBAH01000001">
    <property type="protein sequence ID" value="RKN87029.1"/>
    <property type="molecule type" value="Genomic_DNA"/>
</dbReference>
<evidence type="ECO:0000256" key="1">
    <source>
        <dbReference type="ARBA" id="ARBA00000971"/>
    </source>
</evidence>
<organism evidence="7 8">
    <name type="scientific">Paenibacillus ginsengarvi</name>
    <dbReference type="NCBI Taxonomy" id="400777"/>
    <lineage>
        <taxon>Bacteria</taxon>
        <taxon>Bacillati</taxon>
        <taxon>Bacillota</taxon>
        <taxon>Bacilli</taxon>
        <taxon>Bacillales</taxon>
        <taxon>Paenibacillaceae</taxon>
        <taxon>Paenibacillus</taxon>
    </lineage>
</organism>
<evidence type="ECO:0000259" key="6">
    <source>
        <dbReference type="PROSITE" id="PS50072"/>
    </source>
</evidence>
<dbReference type="PROSITE" id="PS00170">
    <property type="entry name" value="CSA_PPIASE_1"/>
    <property type="match status" value="1"/>
</dbReference>
<name>A0A3B0CXJ5_9BACL</name>
<dbReference type="PANTHER" id="PTHR45625:SF4">
    <property type="entry name" value="PEPTIDYLPROLYL ISOMERASE DOMAIN AND WD REPEAT-CONTAINING PROTEIN 1"/>
    <property type="match status" value="1"/>
</dbReference>